<gene>
    <name evidence="1" type="ORF">JOF59_001365</name>
</gene>
<dbReference type="EMBL" id="JAGINS010000001">
    <property type="protein sequence ID" value="MBP2358965.1"/>
    <property type="molecule type" value="Genomic_DNA"/>
</dbReference>
<reference evidence="1 2" key="1">
    <citation type="submission" date="2021-03" db="EMBL/GenBank/DDBJ databases">
        <title>Sequencing the genomes of 1000 actinobacteria strains.</title>
        <authorList>
            <person name="Klenk H.-P."/>
        </authorList>
    </citation>
    <scope>NUCLEOTIDE SEQUENCE [LARGE SCALE GENOMIC DNA]</scope>
    <source>
        <strain evidence="1 2">DSM 40843</strain>
    </source>
</reference>
<evidence type="ECO:0000313" key="1">
    <source>
        <dbReference type="EMBL" id="MBP2358965.1"/>
    </source>
</evidence>
<sequence length="195" mass="20886">MTRPASRSTVACLLAEDAETPMARAISPVVAPLALIGQDRRAGLADQGGECLLLSAPRRVETGSGRFLEDRIAQDRLQLRIGEADRGTPAEVRRYETQPTAVQMQVPFLGGICDGQDGVLPAHRGSGIGRQPLHPPRQQRPQTGGALRLDAGLYVLPVRCEDRAVTGAQDPHQLLAPCAPGISEVQRGMSDDRDN</sequence>
<keyword evidence="2" id="KW-1185">Reference proteome</keyword>
<proteinExistence type="predicted"/>
<comment type="caution">
    <text evidence="1">The sequence shown here is derived from an EMBL/GenBank/DDBJ whole genome shotgun (WGS) entry which is preliminary data.</text>
</comment>
<organism evidence="1 2">
    <name type="scientific">Streptomyces clavifer</name>
    <dbReference type="NCBI Taxonomy" id="68188"/>
    <lineage>
        <taxon>Bacteria</taxon>
        <taxon>Bacillati</taxon>
        <taxon>Actinomycetota</taxon>
        <taxon>Actinomycetes</taxon>
        <taxon>Kitasatosporales</taxon>
        <taxon>Streptomycetaceae</taxon>
        <taxon>Streptomyces</taxon>
    </lineage>
</organism>
<dbReference type="Proteomes" id="UP001519311">
    <property type="component" value="Unassembled WGS sequence"/>
</dbReference>
<evidence type="ECO:0000313" key="2">
    <source>
        <dbReference type="Proteomes" id="UP001519311"/>
    </source>
</evidence>
<accession>A0ABS4V4X4</accession>
<protein>
    <submittedName>
        <fullName evidence="1">Uncharacterized protein</fullName>
    </submittedName>
</protein>
<name>A0ABS4V4X4_9ACTN</name>